<name>A0A0C2SF27_9BACL</name>
<feature type="region of interest" description="Disordered" evidence="1">
    <location>
        <begin position="70"/>
        <end position="97"/>
    </location>
</feature>
<dbReference type="AlphaFoldDB" id="A0A0C2SF27"/>
<sequence>MDWIGNLVGRKSYSCDVVFRVVEIVNREGEEFAVLYGAEVRLVADAPVSDLVLITDKELERIEEEWKSQESESYRSFTNDTHNVDERKGSSSESSSFHLPGRVLHLDGDPQYLKKCLATYATLHVPAIGIHCAESEMPARVAALIEKYLPHILVITGHDAYLPSRGKRTDVHSYRHSAYFVKAVQEARKKMPSLDQLVIFAGACQSHFESLIHAGANFASSPLRVNIHALDPVYTVGKISYTSFKESVVASDILKHTLADEKGIGGIETKGVLRIGTPYRAEMYTE</sequence>
<evidence type="ECO:0000256" key="1">
    <source>
        <dbReference type="SAM" id="MobiDB-lite"/>
    </source>
</evidence>
<dbReference type="Pfam" id="PF05582">
    <property type="entry name" value="Peptidase_U57"/>
    <property type="match status" value="1"/>
</dbReference>
<comment type="caution">
    <text evidence="2">The sequence shown here is derived from an EMBL/GenBank/DDBJ whole genome shotgun (WGS) entry which is preliminary data.</text>
</comment>
<dbReference type="InterPro" id="IPR008764">
    <property type="entry name" value="Peptidase_U57"/>
</dbReference>
<evidence type="ECO:0000313" key="3">
    <source>
        <dbReference type="Proteomes" id="UP000031938"/>
    </source>
</evidence>
<dbReference type="PIRSF" id="PIRSF011575">
    <property type="entry name" value="YabG"/>
    <property type="match status" value="1"/>
</dbReference>
<reference evidence="2 3" key="1">
    <citation type="submission" date="2015-01" db="EMBL/GenBank/DDBJ databases">
        <title>Genome sequencing of Jeotgalibacillus soli.</title>
        <authorList>
            <person name="Goh K.M."/>
            <person name="Chan K.-G."/>
            <person name="Yaakop A.S."/>
            <person name="Ee R."/>
            <person name="Gan H.M."/>
            <person name="Chan C.S."/>
        </authorList>
    </citation>
    <scope>NUCLEOTIDE SEQUENCE [LARGE SCALE GENOMIC DNA]</scope>
    <source>
        <strain evidence="2 3">P9</strain>
    </source>
</reference>
<gene>
    <name evidence="2" type="ORF">KP78_00390</name>
</gene>
<dbReference type="PATRIC" id="fig|889306.3.peg.38"/>
<organism evidence="2 3">
    <name type="scientific">Jeotgalibacillus soli</name>
    <dbReference type="NCBI Taxonomy" id="889306"/>
    <lineage>
        <taxon>Bacteria</taxon>
        <taxon>Bacillati</taxon>
        <taxon>Bacillota</taxon>
        <taxon>Bacilli</taxon>
        <taxon>Bacillales</taxon>
        <taxon>Caryophanaceae</taxon>
        <taxon>Jeotgalibacillus</taxon>
    </lineage>
</organism>
<proteinExistence type="predicted"/>
<dbReference type="OrthoDB" id="9785306at2"/>
<dbReference type="EMBL" id="JXRP01000003">
    <property type="protein sequence ID" value="KIL52504.1"/>
    <property type="molecule type" value="Genomic_DNA"/>
</dbReference>
<evidence type="ECO:0000313" key="2">
    <source>
        <dbReference type="EMBL" id="KIL52504.1"/>
    </source>
</evidence>
<keyword evidence="3" id="KW-1185">Reference proteome</keyword>
<protein>
    <submittedName>
        <fullName evidence="2">Sporulation peptidase YabG</fullName>
    </submittedName>
</protein>
<dbReference type="RefSeq" id="WP_041085309.1">
    <property type="nucleotide sequence ID" value="NZ_JXRP01000003.1"/>
</dbReference>
<accession>A0A0C2SF27</accession>
<dbReference type="STRING" id="889306.KP78_00390"/>
<dbReference type="NCBIfam" id="TIGR02855">
    <property type="entry name" value="spore_yabG"/>
    <property type="match status" value="1"/>
</dbReference>
<dbReference type="Proteomes" id="UP000031938">
    <property type="component" value="Unassembled WGS sequence"/>
</dbReference>